<evidence type="ECO:0000313" key="7">
    <source>
        <dbReference type="Proteomes" id="UP001595847"/>
    </source>
</evidence>
<keyword evidence="7" id="KW-1185">Reference proteome</keyword>
<feature type="region of interest" description="Disordered" evidence="4">
    <location>
        <begin position="1"/>
        <end position="20"/>
    </location>
</feature>
<evidence type="ECO:0000313" key="6">
    <source>
        <dbReference type="EMBL" id="MFC3996247.1"/>
    </source>
</evidence>
<organism evidence="6 7">
    <name type="scientific">Nocardiopsis sediminis</name>
    <dbReference type="NCBI Taxonomy" id="1778267"/>
    <lineage>
        <taxon>Bacteria</taxon>
        <taxon>Bacillati</taxon>
        <taxon>Actinomycetota</taxon>
        <taxon>Actinomycetes</taxon>
        <taxon>Streptosporangiales</taxon>
        <taxon>Nocardiopsidaceae</taxon>
        <taxon>Nocardiopsis</taxon>
    </lineage>
</organism>
<dbReference type="Proteomes" id="UP001595847">
    <property type="component" value="Unassembled WGS sequence"/>
</dbReference>
<evidence type="ECO:0000256" key="2">
    <source>
        <dbReference type="ARBA" id="ARBA00023125"/>
    </source>
</evidence>
<dbReference type="CDD" id="cd06267">
    <property type="entry name" value="PBP1_LacI_sugar_binding-like"/>
    <property type="match status" value="1"/>
</dbReference>
<dbReference type="PANTHER" id="PTHR30146">
    <property type="entry name" value="LACI-RELATED TRANSCRIPTIONAL REPRESSOR"/>
    <property type="match status" value="1"/>
</dbReference>
<sequence>MSSAVDEGPRPGGRPSGAPTIYDIARLADVDPSTVSRALNRPGRVNAKTVERIMAAAEQLRFRVNPIARALPTGRTRTLAVLVADITNPVVFGIIRGAAQEAAAHDYTLLIAESEESGEREATAARRLLHSADGLILATTRLDDAAIRALAREKPLVTINRDVGGAVVGVLPDLAAGVGAAVEHLVALGHRVIGYLPGPATSWISERRREAIEEAVRARDAEVVVFGHTAPTREGGAAAVDALVRSPATAVIGYNDLMMLGVLAAGAERGLDVPGDLSLIGFDDIFGSDFTTPPLTTVRMPLLEAGRRAVRTLLTSENTGELLPTELVLRASTGPRT</sequence>
<keyword evidence="3" id="KW-0804">Transcription</keyword>
<name>A0ABV8FJF1_9ACTN</name>
<evidence type="ECO:0000259" key="5">
    <source>
        <dbReference type="PROSITE" id="PS50932"/>
    </source>
</evidence>
<protein>
    <submittedName>
        <fullName evidence="6">LacI family DNA-binding transcriptional regulator</fullName>
    </submittedName>
</protein>
<dbReference type="RefSeq" id="WP_378532123.1">
    <property type="nucleotide sequence ID" value="NZ_JBHSBH010000007.1"/>
</dbReference>
<comment type="caution">
    <text evidence="6">The sequence shown here is derived from an EMBL/GenBank/DDBJ whole genome shotgun (WGS) entry which is preliminary data.</text>
</comment>
<dbReference type="PROSITE" id="PS50932">
    <property type="entry name" value="HTH_LACI_2"/>
    <property type="match status" value="1"/>
</dbReference>
<dbReference type="Gene3D" id="3.40.50.2300">
    <property type="match status" value="2"/>
</dbReference>
<dbReference type="InterPro" id="IPR000843">
    <property type="entry name" value="HTH_LacI"/>
</dbReference>
<dbReference type="Pfam" id="PF13377">
    <property type="entry name" value="Peripla_BP_3"/>
    <property type="match status" value="1"/>
</dbReference>
<dbReference type="EMBL" id="JBHSBH010000007">
    <property type="protein sequence ID" value="MFC3996247.1"/>
    <property type="molecule type" value="Genomic_DNA"/>
</dbReference>
<evidence type="ECO:0000256" key="4">
    <source>
        <dbReference type="SAM" id="MobiDB-lite"/>
    </source>
</evidence>
<dbReference type="GO" id="GO:0003677">
    <property type="term" value="F:DNA binding"/>
    <property type="evidence" value="ECO:0007669"/>
    <property type="project" value="UniProtKB-KW"/>
</dbReference>
<dbReference type="InterPro" id="IPR010982">
    <property type="entry name" value="Lambda_DNA-bd_dom_sf"/>
</dbReference>
<dbReference type="PANTHER" id="PTHR30146:SF109">
    <property type="entry name" value="HTH-TYPE TRANSCRIPTIONAL REGULATOR GALS"/>
    <property type="match status" value="1"/>
</dbReference>
<dbReference type="Gene3D" id="1.10.260.40">
    <property type="entry name" value="lambda repressor-like DNA-binding domains"/>
    <property type="match status" value="1"/>
</dbReference>
<keyword evidence="1" id="KW-0805">Transcription regulation</keyword>
<gene>
    <name evidence="6" type="ORF">ACFOVU_10000</name>
</gene>
<accession>A0ABV8FJF1</accession>
<dbReference type="CDD" id="cd01392">
    <property type="entry name" value="HTH_LacI"/>
    <property type="match status" value="1"/>
</dbReference>
<evidence type="ECO:0000256" key="1">
    <source>
        <dbReference type="ARBA" id="ARBA00023015"/>
    </source>
</evidence>
<evidence type="ECO:0000256" key="3">
    <source>
        <dbReference type="ARBA" id="ARBA00023163"/>
    </source>
</evidence>
<dbReference type="SUPFAM" id="SSF53822">
    <property type="entry name" value="Periplasmic binding protein-like I"/>
    <property type="match status" value="1"/>
</dbReference>
<dbReference type="InterPro" id="IPR046335">
    <property type="entry name" value="LacI/GalR-like_sensor"/>
</dbReference>
<dbReference type="SMART" id="SM00354">
    <property type="entry name" value="HTH_LACI"/>
    <property type="match status" value="1"/>
</dbReference>
<reference evidence="7" key="1">
    <citation type="journal article" date="2019" name="Int. J. Syst. Evol. Microbiol.">
        <title>The Global Catalogue of Microorganisms (GCM) 10K type strain sequencing project: providing services to taxonomists for standard genome sequencing and annotation.</title>
        <authorList>
            <consortium name="The Broad Institute Genomics Platform"/>
            <consortium name="The Broad Institute Genome Sequencing Center for Infectious Disease"/>
            <person name="Wu L."/>
            <person name="Ma J."/>
        </authorList>
    </citation>
    <scope>NUCLEOTIDE SEQUENCE [LARGE SCALE GENOMIC DNA]</scope>
    <source>
        <strain evidence="7">TBRC 1826</strain>
    </source>
</reference>
<dbReference type="InterPro" id="IPR028082">
    <property type="entry name" value="Peripla_BP_I"/>
</dbReference>
<dbReference type="SUPFAM" id="SSF47413">
    <property type="entry name" value="lambda repressor-like DNA-binding domains"/>
    <property type="match status" value="1"/>
</dbReference>
<keyword evidence="2 6" id="KW-0238">DNA-binding</keyword>
<feature type="domain" description="HTH lacI-type" evidence="5">
    <location>
        <begin position="19"/>
        <end position="73"/>
    </location>
</feature>
<dbReference type="Pfam" id="PF00356">
    <property type="entry name" value="LacI"/>
    <property type="match status" value="1"/>
</dbReference>
<proteinExistence type="predicted"/>